<proteinExistence type="predicted"/>
<reference evidence="1" key="1">
    <citation type="submission" date="2020-04" db="EMBL/GenBank/DDBJ databases">
        <title>Deep metagenomics examines the oral microbiome during advanced dental caries in children, revealing novel taxa and co-occurrences with host molecules.</title>
        <authorList>
            <person name="Baker J.L."/>
            <person name="Morton J.T."/>
            <person name="Dinis M."/>
            <person name="Alvarez R."/>
            <person name="Tran N.C."/>
            <person name="Knight R."/>
            <person name="Edlund A."/>
        </authorList>
    </citation>
    <scope>NUCLEOTIDE SEQUENCE</scope>
    <source>
        <strain evidence="1">JCVI_47_bin.4</strain>
    </source>
</reference>
<evidence type="ECO:0000313" key="2">
    <source>
        <dbReference type="Proteomes" id="UP000769484"/>
    </source>
</evidence>
<evidence type="ECO:0000313" key="1">
    <source>
        <dbReference type="EMBL" id="MBF1650787.1"/>
    </source>
</evidence>
<dbReference type="Proteomes" id="UP000769484">
    <property type="component" value="Unassembled WGS sequence"/>
</dbReference>
<name>A0A930KMY9_9MICC</name>
<comment type="caution">
    <text evidence="1">The sequence shown here is derived from an EMBL/GenBank/DDBJ whole genome shotgun (WGS) entry which is preliminary data.</text>
</comment>
<dbReference type="EMBL" id="JABZXJ010000120">
    <property type="protein sequence ID" value="MBF1650787.1"/>
    <property type="molecule type" value="Genomic_DNA"/>
</dbReference>
<dbReference type="InterPro" id="IPR007438">
    <property type="entry name" value="DUF488"/>
</dbReference>
<protein>
    <submittedName>
        <fullName evidence="1">DUF488 family protein</fullName>
    </submittedName>
</protein>
<sequence length="74" mass="8815">YDAHNFWEYGKPEEETARKKYRNSLDSETAQQALAYLRKLAQFNDSVALMCVESRDEECHRDVILQYLRENRNG</sequence>
<dbReference type="AlphaFoldDB" id="A0A930KMY9"/>
<organism evidence="1 2">
    <name type="scientific">Rothia dentocariosa</name>
    <dbReference type="NCBI Taxonomy" id="2047"/>
    <lineage>
        <taxon>Bacteria</taxon>
        <taxon>Bacillati</taxon>
        <taxon>Actinomycetota</taxon>
        <taxon>Actinomycetes</taxon>
        <taxon>Micrococcales</taxon>
        <taxon>Micrococcaceae</taxon>
        <taxon>Rothia</taxon>
    </lineage>
</organism>
<accession>A0A930KMY9</accession>
<gene>
    <name evidence="1" type="ORF">HXO56_12070</name>
</gene>
<dbReference type="Pfam" id="PF04343">
    <property type="entry name" value="DUF488"/>
    <property type="match status" value="1"/>
</dbReference>
<feature type="non-terminal residue" evidence="1">
    <location>
        <position position="1"/>
    </location>
</feature>